<evidence type="ECO:0000256" key="3">
    <source>
        <dbReference type="ARBA" id="ARBA00022475"/>
    </source>
</evidence>
<keyword evidence="11" id="KW-1185">Reference proteome</keyword>
<accession>A0ABT1JL61</accession>
<feature type="transmembrane region" description="Helical" evidence="9">
    <location>
        <begin position="85"/>
        <end position="104"/>
    </location>
</feature>
<evidence type="ECO:0000256" key="4">
    <source>
        <dbReference type="ARBA" id="ARBA00022692"/>
    </source>
</evidence>
<protein>
    <submittedName>
        <fullName evidence="10">Small multidrug resistance pump</fullName>
    </submittedName>
</protein>
<name>A0ABT1JL61_ACTCY</name>
<evidence type="ECO:0000256" key="1">
    <source>
        <dbReference type="ARBA" id="ARBA00004651"/>
    </source>
</evidence>
<evidence type="ECO:0000256" key="8">
    <source>
        <dbReference type="SAM" id="MobiDB-lite"/>
    </source>
</evidence>
<keyword evidence="6 9" id="KW-0472">Membrane</keyword>
<keyword evidence="5 9" id="KW-1133">Transmembrane helix</keyword>
<keyword evidence="4 7" id="KW-0812">Transmembrane</keyword>
<dbReference type="Pfam" id="PF00893">
    <property type="entry name" value="Multi_Drug_Res"/>
    <property type="match status" value="1"/>
</dbReference>
<dbReference type="PANTHER" id="PTHR30561:SF1">
    <property type="entry name" value="MULTIDRUG TRANSPORTER EMRE"/>
    <property type="match status" value="1"/>
</dbReference>
<dbReference type="Proteomes" id="UP000791080">
    <property type="component" value="Unassembled WGS sequence"/>
</dbReference>
<evidence type="ECO:0000256" key="9">
    <source>
        <dbReference type="SAM" id="Phobius"/>
    </source>
</evidence>
<evidence type="ECO:0000256" key="2">
    <source>
        <dbReference type="ARBA" id="ARBA00022448"/>
    </source>
</evidence>
<organism evidence="10 11">
    <name type="scientific">Actinoalloteichus caeruleus DSM 43889</name>
    <dbReference type="NCBI Taxonomy" id="1120930"/>
    <lineage>
        <taxon>Bacteria</taxon>
        <taxon>Bacillati</taxon>
        <taxon>Actinomycetota</taxon>
        <taxon>Actinomycetes</taxon>
        <taxon>Pseudonocardiales</taxon>
        <taxon>Pseudonocardiaceae</taxon>
        <taxon>Actinoalloteichus</taxon>
        <taxon>Actinoalloteichus cyanogriseus</taxon>
    </lineage>
</organism>
<comment type="caution">
    <text evidence="10">The sequence shown here is derived from an EMBL/GenBank/DDBJ whole genome shotgun (WGS) entry which is preliminary data.</text>
</comment>
<proteinExistence type="inferred from homology"/>
<keyword evidence="3" id="KW-1003">Cell membrane</keyword>
<comment type="similarity">
    <text evidence="7">Belongs to the drug/metabolite transporter (DMT) superfamily. Small multidrug resistance (SMR) (TC 2.A.7.1) family.</text>
</comment>
<feature type="compositionally biased region" description="Gly residues" evidence="8">
    <location>
        <begin position="125"/>
        <end position="134"/>
    </location>
</feature>
<dbReference type="InterPro" id="IPR045324">
    <property type="entry name" value="Small_multidrug_res"/>
</dbReference>
<sequence>MVYLLLAVAIAAEVTATVALRFSEGFSRLIPSIIVVVGYVIAFRTLAEVLKRGMPIGTAYAMWAGIGVAAVAVIGALFLGEQLTLVKIAGLVLVVGGVVLLELGGGHGDPGASSSVATEADLDTGGNGRAGAQG</sequence>
<evidence type="ECO:0000256" key="6">
    <source>
        <dbReference type="ARBA" id="ARBA00023136"/>
    </source>
</evidence>
<feature type="transmembrane region" description="Helical" evidence="9">
    <location>
        <begin position="59"/>
        <end position="79"/>
    </location>
</feature>
<comment type="subcellular location">
    <subcellularLocation>
        <location evidence="1 7">Cell membrane</location>
        <topology evidence="1 7">Multi-pass membrane protein</topology>
    </subcellularLocation>
</comment>
<evidence type="ECO:0000256" key="7">
    <source>
        <dbReference type="RuleBase" id="RU003942"/>
    </source>
</evidence>
<dbReference type="InterPro" id="IPR037185">
    <property type="entry name" value="EmrE-like"/>
</dbReference>
<dbReference type="Gene3D" id="1.10.3730.20">
    <property type="match status" value="1"/>
</dbReference>
<dbReference type="InterPro" id="IPR000390">
    <property type="entry name" value="Small_drug/metabolite_transptr"/>
</dbReference>
<evidence type="ECO:0000313" key="11">
    <source>
        <dbReference type="Proteomes" id="UP000791080"/>
    </source>
</evidence>
<gene>
    <name evidence="10" type="ORF">G443_003347</name>
</gene>
<feature type="region of interest" description="Disordered" evidence="8">
    <location>
        <begin position="107"/>
        <end position="134"/>
    </location>
</feature>
<evidence type="ECO:0000256" key="5">
    <source>
        <dbReference type="ARBA" id="ARBA00022989"/>
    </source>
</evidence>
<dbReference type="EMBL" id="AUBJ02000001">
    <property type="protein sequence ID" value="MCP2333077.1"/>
    <property type="molecule type" value="Genomic_DNA"/>
</dbReference>
<dbReference type="RefSeq" id="WP_026417924.1">
    <property type="nucleotide sequence ID" value="NZ_AUBJ02000001.1"/>
</dbReference>
<dbReference type="PANTHER" id="PTHR30561">
    <property type="entry name" value="SMR FAMILY PROTON-DEPENDENT DRUG EFFLUX TRANSPORTER SUGE"/>
    <property type="match status" value="1"/>
</dbReference>
<keyword evidence="2" id="KW-0813">Transport</keyword>
<evidence type="ECO:0000313" key="10">
    <source>
        <dbReference type="EMBL" id="MCP2333077.1"/>
    </source>
</evidence>
<reference evidence="10 11" key="1">
    <citation type="submission" date="2022-06" db="EMBL/GenBank/DDBJ databases">
        <title>Genomic Encyclopedia of Type Strains, Phase I: the one thousand microbial genomes (KMG-I) project.</title>
        <authorList>
            <person name="Kyrpides N."/>
        </authorList>
    </citation>
    <scope>NUCLEOTIDE SEQUENCE [LARGE SCALE GENOMIC DNA]</scope>
    <source>
        <strain evidence="10 11">DSM 43889</strain>
    </source>
</reference>
<feature type="transmembrane region" description="Helical" evidence="9">
    <location>
        <begin position="29"/>
        <end position="47"/>
    </location>
</feature>
<dbReference type="SUPFAM" id="SSF103481">
    <property type="entry name" value="Multidrug resistance efflux transporter EmrE"/>
    <property type="match status" value="1"/>
</dbReference>